<dbReference type="Pfam" id="PF12832">
    <property type="entry name" value="MFS_1_like"/>
    <property type="match status" value="1"/>
</dbReference>
<feature type="transmembrane region" description="Helical" evidence="7">
    <location>
        <begin position="418"/>
        <end position="437"/>
    </location>
</feature>
<evidence type="ECO:0000313" key="10">
    <source>
        <dbReference type="Proteomes" id="UP000887116"/>
    </source>
</evidence>
<accession>A0A8X6FEF6</accession>
<comment type="similarity">
    <text evidence="2">Belongs to the major facilitator superfamily. MFSD6 family.</text>
</comment>
<organism evidence="9 10">
    <name type="scientific">Trichonephila clavata</name>
    <name type="common">Joro spider</name>
    <name type="synonym">Nephila clavata</name>
    <dbReference type="NCBI Taxonomy" id="2740835"/>
    <lineage>
        <taxon>Eukaryota</taxon>
        <taxon>Metazoa</taxon>
        <taxon>Ecdysozoa</taxon>
        <taxon>Arthropoda</taxon>
        <taxon>Chelicerata</taxon>
        <taxon>Arachnida</taxon>
        <taxon>Araneae</taxon>
        <taxon>Araneomorphae</taxon>
        <taxon>Entelegynae</taxon>
        <taxon>Araneoidea</taxon>
        <taxon>Nephilidae</taxon>
        <taxon>Trichonephila</taxon>
    </lineage>
</organism>
<name>A0A8X6FEF6_TRICU</name>
<feature type="transmembrane region" description="Helical" evidence="7">
    <location>
        <begin position="341"/>
        <end position="362"/>
    </location>
</feature>
<evidence type="ECO:0000256" key="5">
    <source>
        <dbReference type="ARBA" id="ARBA00023136"/>
    </source>
</evidence>
<keyword evidence="4 7" id="KW-1133">Transmembrane helix</keyword>
<dbReference type="Proteomes" id="UP000887116">
    <property type="component" value="Unassembled WGS sequence"/>
</dbReference>
<evidence type="ECO:0000259" key="8">
    <source>
        <dbReference type="Pfam" id="PF12832"/>
    </source>
</evidence>
<comment type="subcellular location">
    <subcellularLocation>
        <location evidence="1">Membrane</location>
        <topology evidence="1">Multi-pass membrane protein</topology>
    </subcellularLocation>
</comment>
<evidence type="ECO:0000256" key="7">
    <source>
        <dbReference type="SAM" id="Phobius"/>
    </source>
</evidence>
<keyword evidence="5 7" id="KW-0472">Membrane</keyword>
<proteinExistence type="inferred from homology"/>
<evidence type="ECO:0000256" key="6">
    <source>
        <dbReference type="SAM" id="MobiDB-lite"/>
    </source>
</evidence>
<feature type="non-terminal residue" evidence="9">
    <location>
        <position position="1"/>
    </location>
</feature>
<feature type="transmembrane region" description="Helical" evidence="7">
    <location>
        <begin position="127"/>
        <end position="147"/>
    </location>
</feature>
<feature type="transmembrane region" description="Helical" evidence="7">
    <location>
        <begin position="386"/>
        <end position="406"/>
    </location>
</feature>
<dbReference type="InterPro" id="IPR051717">
    <property type="entry name" value="MFS_MFSD6"/>
</dbReference>
<evidence type="ECO:0000256" key="4">
    <source>
        <dbReference type="ARBA" id="ARBA00022989"/>
    </source>
</evidence>
<keyword evidence="3 7" id="KW-0812">Transmembrane</keyword>
<protein>
    <recommendedName>
        <fullName evidence="8">Major facilitator superfamily associated domain-containing protein</fullName>
    </recommendedName>
</protein>
<gene>
    <name evidence="9" type="ORF">TNCT_41081</name>
</gene>
<dbReference type="InterPro" id="IPR036259">
    <property type="entry name" value="MFS_trans_sf"/>
</dbReference>
<feature type="region of interest" description="Disordered" evidence="6">
    <location>
        <begin position="15"/>
        <end position="34"/>
    </location>
</feature>
<dbReference type="GO" id="GO:0016020">
    <property type="term" value="C:membrane"/>
    <property type="evidence" value="ECO:0007669"/>
    <property type="project" value="UniProtKB-SubCell"/>
</dbReference>
<keyword evidence="10" id="KW-1185">Reference proteome</keyword>
<dbReference type="OrthoDB" id="6418856at2759"/>
<feature type="transmembrane region" description="Helical" evidence="7">
    <location>
        <begin position="92"/>
        <end position="115"/>
    </location>
</feature>
<comment type="caution">
    <text evidence="9">The sequence shown here is derived from an EMBL/GenBank/DDBJ whole genome shotgun (WGS) entry which is preliminary data.</text>
</comment>
<reference evidence="9" key="1">
    <citation type="submission" date="2020-07" db="EMBL/GenBank/DDBJ databases">
        <title>Multicomponent nature underlies the extraordinary mechanical properties of spider dragline silk.</title>
        <authorList>
            <person name="Kono N."/>
            <person name="Nakamura H."/>
            <person name="Mori M."/>
            <person name="Yoshida Y."/>
            <person name="Ohtoshi R."/>
            <person name="Malay A.D."/>
            <person name="Moran D.A.P."/>
            <person name="Tomita M."/>
            <person name="Numata K."/>
            <person name="Arakawa K."/>
        </authorList>
    </citation>
    <scope>NUCLEOTIDE SEQUENCE</scope>
</reference>
<feature type="transmembrane region" description="Helical" evidence="7">
    <location>
        <begin position="312"/>
        <end position="329"/>
    </location>
</feature>
<dbReference type="AlphaFoldDB" id="A0A8X6FEF6"/>
<dbReference type="Gene3D" id="1.20.1250.20">
    <property type="entry name" value="MFS general substrate transporter like domains"/>
    <property type="match status" value="3"/>
</dbReference>
<feature type="transmembrane region" description="Helical" evidence="7">
    <location>
        <begin position="449"/>
        <end position="469"/>
    </location>
</feature>
<evidence type="ECO:0000256" key="2">
    <source>
        <dbReference type="ARBA" id="ARBA00005241"/>
    </source>
</evidence>
<evidence type="ECO:0000256" key="3">
    <source>
        <dbReference type="ARBA" id="ARBA00022692"/>
    </source>
</evidence>
<feature type="transmembrane region" description="Helical" evidence="7">
    <location>
        <begin position="269"/>
        <end position="292"/>
    </location>
</feature>
<dbReference type="PANTHER" id="PTHR16172">
    <property type="entry name" value="MAJOR FACILITATOR SUPERFAMILY DOMAIN-CONTAINING PROTEIN 6-LIKE"/>
    <property type="match status" value="1"/>
</dbReference>
<feature type="transmembrane region" description="Helical" evidence="7">
    <location>
        <begin position="476"/>
        <end position="498"/>
    </location>
</feature>
<dbReference type="PANTHER" id="PTHR16172:SF41">
    <property type="entry name" value="MAJOR FACILITATOR SUPERFAMILY DOMAIN-CONTAINING PROTEIN 6-LIKE"/>
    <property type="match status" value="1"/>
</dbReference>
<dbReference type="SUPFAM" id="SSF103473">
    <property type="entry name" value="MFS general substrate transporter"/>
    <property type="match status" value="2"/>
</dbReference>
<dbReference type="EMBL" id="BMAO01001887">
    <property type="protein sequence ID" value="GFQ76694.1"/>
    <property type="molecule type" value="Genomic_DNA"/>
</dbReference>
<dbReference type="InterPro" id="IPR024989">
    <property type="entry name" value="MFS_assoc_dom"/>
</dbReference>
<evidence type="ECO:0000256" key="1">
    <source>
        <dbReference type="ARBA" id="ARBA00004141"/>
    </source>
</evidence>
<sequence length="521" mass="58856">IPSISTRKLISYNSENMPEEPRDNGFQYPEKLDSDRKNEKSKSFDICICKGYKLSINKTFLPVKAALFCWFAAGNIEDVYLPVFLKLKGFSLVHLSFFSAVGVIFQFSGTVFTGILADKTGRPKTILMGYFTLFTLICFAFLFTPNVKECNTKGMNFQCAYDTKSQLSTTASCNAFQNSPSTVSCTIAKFANMSDNHLIRMCMPNNSMIEIINIEKQEMENNTDLCHYTANFKNSSSKSISLCETDLCKSFEMDCTIESSSDCNENRRLWIVIYGIMLVLINVSFTTIYRLFDIIVVDLTREHNNDFGRQRVWSIMGSLSGPPIAGFLLHSIKIDRNEKSYTVAFVSIIVFILLSAFFLWQIETKLYTPSAKLWRKALVLGKKLEIWFFVPLLLVMGSCFGFRAIYSSWYLQGIGASDLLIGVARGMSGVYGLPFLYSSKWWINKIGYRAIFIFSLLGYAIYCISFSFLEVPWPAVVIELASVLVYHLHWVAVMQYAAHVAPEGLEATVKVLAGSIQYSLG</sequence>
<evidence type="ECO:0000313" key="9">
    <source>
        <dbReference type="EMBL" id="GFQ76694.1"/>
    </source>
</evidence>
<feature type="domain" description="Major facilitator superfamily associated" evidence="8">
    <location>
        <begin position="63"/>
        <end position="521"/>
    </location>
</feature>